<feature type="compositionally biased region" description="Basic residues" evidence="1">
    <location>
        <begin position="8"/>
        <end position="25"/>
    </location>
</feature>
<name>A0AAV1JNS7_9NEOP</name>
<dbReference type="Proteomes" id="UP001497472">
    <property type="component" value="Unassembled WGS sequence"/>
</dbReference>
<comment type="caution">
    <text evidence="2">The sequence shown here is derived from an EMBL/GenBank/DDBJ whole genome shotgun (WGS) entry which is preliminary data.</text>
</comment>
<reference evidence="2 3" key="1">
    <citation type="submission" date="2023-11" db="EMBL/GenBank/DDBJ databases">
        <authorList>
            <person name="Okamura Y."/>
        </authorList>
    </citation>
    <scope>NUCLEOTIDE SEQUENCE [LARGE SCALE GENOMIC DNA]</scope>
</reference>
<evidence type="ECO:0000256" key="1">
    <source>
        <dbReference type="SAM" id="MobiDB-lite"/>
    </source>
</evidence>
<keyword evidence="3" id="KW-1185">Reference proteome</keyword>
<organism evidence="2 3">
    <name type="scientific">Leptosia nina</name>
    <dbReference type="NCBI Taxonomy" id="320188"/>
    <lineage>
        <taxon>Eukaryota</taxon>
        <taxon>Metazoa</taxon>
        <taxon>Ecdysozoa</taxon>
        <taxon>Arthropoda</taxon>
        <taxon>Hexapoda</taxon>
        <taxon>Insecta</taxon>
        <taxon>Pterygota</taxon>
        <taxon>Neoptera</taxon>
        <taxon>Endopterygota</taxon>
        <taxon>Lepidoptera</taxon>
        <taxon>Glossata</taxon>
        <taxon>Ditrysia</taxon>
        <taxon>Papilionoidea</taxon>
        <taxon>Pieridae</taxon>
        <taxon>Pierinae</taxon>
        <taxon>Leptosia</taxon>
    </lineage>
</organism>
<feature type="region of interest" description="Disordered" evidence="1">
    <location>
        <begin position="1"/>
        <end position="31"/>
    </location>
</feature>
<accession>A0AAV1JNS7</accession>
<dbReference type="AlphaFoldDB" id="A0AAV1JNS7"/>
<evidence type="ECO:0000313" key="3">
    <source>
        <dbReference type="Proteomes" id="UP001497472"/>
    </source>
</evidence>
<sequence>MSSESGQKRRRGHTIKGRTARHPIRRNASPSVLVQEAASNSVINGQKWQQLEYIEGFLKLLLCALRA</sequence>
<proteinExistence type="predicted"/>
<protein>
    <submittedName>
        <fullName evidence="2">Uncharacterized protein</fullName>
    </submittedName>
</protein>
<evidence type="ECO:0000313" key="2">
    <source>
        <dbReference type="EMBL" id="CAK1551119.1"/>
    </source>
</evidence>
<gene>
    <name evidence="2" type="ORF">LNINA_LOCUS10290</name>
</gene>
<dbReference type="EMBL" id="CAVLEF010000122">
    <property type="protein sequence ID" value="CAK1551119.1"/>
    <property type="molecule type" value="Genomic_DNA"/>
</dbReference>